<sequence length="158" mass="17979">MPPGSPHKPNPWEIDYANLISPTYWALELPCDLNTKNSDPVYAWIDCASEKAQFPTQPIGKDIDSFPFELASEKKGRETNFSDSSNSRAASPLIKARPGTFQATTAKRHGERRPTHLAFSMKVSRVREKRDDSVLWCNRDAQGSKAHEMWLELEKEFQ</sequence>
<gene>
    <name evidence="2" type="ORF">DSL72_002040</name>
</gene>
<evidence type="ECO:0000313" key="3">
    <source>
        <dbReference type="Proteomes" id="UP000672032"/>
    </source>
</evidence>
<reference evidence="2" key="1">
    <citation type="submission" date="2020-10" db="EMBL/GenBank/DDBJ databases">
        <title>Genome Sequence of Monilinia vaccinii-corymbosi Sheds Light on Mummy Berry Disease Infection of Blueberry and Mating Type.</title>
        <authorList>
            <person name="Yow A.G."/>
            <person name="Zhang Y."/>
            <person name="Bansal K."/>
            <person name="Eacker S.M."/>
            <person name="Sullivan S."/>
            <person name="Liachko I."/>
            <person name="Cubeta M.A."/>
            <person name="Rollins J.A."/>
            <person name="Ashrafi H."/>
        </authorList>
    </citation>
    <scope>NUCLEOTIDE SEQUENCE</scope>
    <source>
        <strain evidence="2">RL-1</strain>
    </source>
</reference>
<name>A0A8A3PBH8_9HELO</name>
<dbReference type="EMBL" id="CP063407">
    <property type="protein sequence ID" value="QSZ32466.1"/>
    <property type="molecule type" value="Genomic_DNA"/>
</dbReference>
<dbReference type="OrthoDB" id="3547739at2759"/>
<proteinExistence type="predicted"/>
<keyword evidence="3" id="KW-1185">Reference proteome</keyword>
<protein>
    <submittedName>
        <fullName evidence="2">Uncharacterized protein</fullName>
    </submittedName>
</protein>
<evidence type="ECO:0000256" key="1">
    <source>
        <dbReference type="SAM" id="MobiDB-lite"/>
    </source>
</evidence>
<dbReference type="Proteomes" id="UP000672032">
    <property type="component" value="Chromosome 3"/>
</dbReference>
<organism evidence="2 3">
    <name type="scientific">Monilinia vaccinii-corymbosi</name>
    <dbReference type="NCBI Taxonomy" id="61207"/>
    <lineage>
        <taxon>Eukaryota</taxon>
        <taxon>Fungi</taxon>
        <taxon>Dikarya</taxon>
        <taxon>Ascomycota</taxon>
        <taxon>Pezizomycotina</taxon>
        <taxon>Leotiomycetes</taxon>
        <taxon>Helotiales</taxon>
        <taxon>Sclerotiniaceae</taxon>
        <taxon>Monilinia</taxon>
    </lineage>
</organism>
<dbReference type="AlphaFoldDB" id="A0A8A3PBH8"/>
<accession>A0A8A3PBH8</accession>
<evidence type="ECO:0000313" key="2">
    <source>
        <dbReference type="EMBL" id="QSZ32466.1"/>
    </source>
</evidence>
<feature type="region of interest" description="Disordered" evidence="1">
    <location>
        <begin position="74"/>
        <end position="113"/>
    </location>
</feature>